<reference evidence="1" key="1">
    <citation type="submission" date="2019-11" db="EMBL/GenBank/DDBJ databases">
        <title>Nori genome reveals adaptations in red seaweeds to the harsh intertidal environment.</title>
        <authorList>
            <person name="Wang D."/>
            <person name="Mao Y."/>
        </authorList>
    </citation>
    <scope>NUCLEOTIDE SEQUENCE</scope>
    <source>
        <tissue evidence="1">Gametophyte</tissue>
    </source>
</reference>
<keyword evidence="2" id="KW-1185">Reference proteome</keyword>
<name>A0ACC3C4M9_PYRYE</name>
<sequence>MPLGSPIRVGAAVAAALAEGGPVVALESTIICHGMPYPANHTTAVALEAAVRAAGAVPATVALLAGVPTVGVDAAGLAHLAASGGGVRKVGRRGLAAAVAAGVDGATTVSATAAVAAAVGVRVFATGGLGGVHRGVAASWDISEDVAALAAVRVAVVCAGIKSLVDVAKSLEALESAGVGVYTLLTEAEGGGDGRGGDGSSGELSGGASLAANVALAKNNAAVAGRLAVAYAAARRRAAGAGAGVPTLSSVSPPLAPALLVGVADMALPATPWLHRAPPPVTAAVATAVVLVVDANVGADDVAAAVAAADPAATLWLEPVSVAKAARLAALPPAVLGRVDWVSPNGAELRGGGGGGARVARTALPAVASVRVASTTGAGDTLVGVVAAAVAAAAAARTDGGGALDGLAGEARVVAALRLGMAGAAESVAGVPAVAGAAQLDWRRLRTAAGVRGRL</sequence>
<evidence type="ECO:0000313" key="2">
    <source>
        <dbReference type="Proteomes" id="UP000798662"/>
    </source>
</evidence>
<gene>
    <name evidence="1" type="ORF">I4F81_007652</name>
</gene>
<organism evidence="1 2">
    <name type="scientific">Pyropia yezoensis</name>
    <name type="common">Susabi-nori</name>
    <name type="synonym">Porphyra yezoensis</name>
    <dbReference type="NCBI Taxonomy" id="2788"/>
    <lineage>
        <taxon>Eukaryota</taxon>
        <taxon>Rhodophyta</taxon>
        <taxon>Bangiophyceae</taxon>
        <taxon>Bangiales</taxon>
        <taxon>Bangiaceae</taxon>
        <taxon>Pyropia</taxon>
    </lineage>
</organism>
<proteinExistence type="predicted"/>
<protein>
    <submittedName>
        <fullName evidence="1">Uncharacterized protein</fullName>
    </submittedName>
</protein>
<comment type="caution">
    <text evidence="1">The sequence shown here is derived from an EMBL/GenBank/DDBJ whole genome shotgun (WGS) entry which is preliminary data.</text>
</comment>
<dbReference type="Proteomes" id="UP000798662">
    <property type="component" value="Chromosome 2"/>
</dbReference>
<dbReference type="EMBL" id="CM020619">
    <property type="protein sequence ID" value="KAK1865117.1"/>
    <property type="molecule type" value="Genomic_DNA"/>
</dbReference>
<accession>A0ACC3C4M9</accession>
<evidence type="ECO:0000313" key="1">
    <source>
        <dbReference type="EMBL" id="KAK1865117.1"/>
    </source>
</evidence>